<name>A0A448ZPU9_9STRA</name>
<evidence type="ECO:0000313" key="2">
    <source>
        <dbReference type="EMBL" id="VEU44068.1"/>
    </source>
</evidence>
<feature type="region of interest" description="Disordered" evidence="1">
    <location>
        <begin position="222"/>
        <end position="253"/>
    </location>
</feature>
<organism evidence="2 3">
    <name type="scientific">Pseudo-nitzschia multistriata</name>
    <dbReference type="NCBI Taxonomy" id="183589"/>
    <lineage>
        <taxon>Eukaryota</taxon>
        <taxon>Sar</taxon>
        <taxon>Stramenopiles</taxon>
        <taxon>Ochrophyta</taxon>
        <taxon>Bacillariophyta</taxon>
        <taxon>Bacillariophyceae</taxon>
        <taxon>Bacillariophycidae</taxon>
        <taxon>Bacillariales</taxon>
        <taxon>Bacillariaceae</taxon>
        <taxon>Pseudo-nitzschia</taxon>
    </lineage>
</organism>
<accession>A0A448ZPU9</accession>
<feature type="compositionally biased region" description="Basic and acidic residues" evidence="1">
    <location>
        <begin position="223"/>
        <end position="235"/>
    </location>
</feature>
<reference evidence="2 3" key="1">
    <citation type="submission" date="2019-01" db="EMBL/GenBank/DDBJ databases">
        <authorList>
            <person name="Ferrante I. M."/>
        </authorList>
    </citation>
    <scope>NUCLEOTIDE SEQUENCE [LARGE SCALE GENOMIC DNA]</scope>
    <source>
        <strain evidence="2 3">B856</strain>
    </source>
</reference>
<dbReference type="AlphaFoldDB" id="A0A448ZPU9"/>
<gene>
    <name evidence="2" type="ORF">PSNMU_V1.4_AUG-EV-PASAV3_0111360</name>
</gene>
<keyword evidence="3" id="KW-1185">Reference proteome</keyword>
<evidence type="ECO:0000256" key="1">
    <source>
        <dbReference type="SAM" id="MobiDB-lite"/>
    </source>
</evidence>
<proteinExistence type="predicted"/>
<dbReference type="EMBL" id="CAACVS010000608">
    <property type="protein sequence ID" value="VEU44068.1"/>
    <property type="molecule type" value="Genomic_DNA"/>
</dbReference>
<protein>
    <submittedName>
        <fullName evidence="2">Uncharacterized protein</fullName>
    </submittedName>
</protein>
<sequence length="297" mass="31547">MPLHDSSVWTPINADNFKVGTFEACVRISRKHDTDYVVFFDTFFSLKIDAKGLFQTFEQEILVEEFGNVQNYDKEETRKIGVDAYLCGPSTSANPGRSYAIGQSFHVCVGPKQAELEKGFAVVGFHDVTCAGTDVVTDGDFADQLTSVARNPVDFIDGKENPEAVATDAGVAYFETVVTPEFYAGSEAGSFTCEGRVDLEQKSPEEGVGVEIPTRRLTASFSRHSDDLSRRHLQESGEAETDTDTGSSFGITVGLLPDGESADALFGDLAGPAADTGGVPGTAMATAAGAAVLAALL</sequence>
<dbReference type="Proteomes" id="UP000291116">
    <property type="component" value="Unassembled WGS sequence"/>
</dbReference>
<evidence type="ECO:0000313" key="3">
    <source>
        <dbReference type="Proteomes" id="UP000291116"/>
    </source>
</evidence>